<dbReference type="Pfam" id="PF08841">
    <property type="entry name" value="DDR"/>
    <property type="match status" value="1"/>
</dbReference>
<evidence type="ECO:0000259" key="1">
    <source>
        <dbReference type="Pfam" id="PF08841"/>
    </source>
</evidence>
<sequence>MASAGTAWVPTTWSRSIPAASETDAARLGALTTPGASRDSIVVDLGGGTMDVIATESSRVLAGCGQLVTAAVAAALGVPNALAEWVKRTPSTRIESSHVAITEDGRRTFLDGPARADTIGRLVVDGPTGVVPFTDRLDPRQWAALRRELKVACLGRAAARAGVALTGASDVIVVGGPAADPEILWALRRCLPREVTVGRGSVAAQLGTRYAVAYGLALNG</sequence>
<organism evidence="2 3">
    <name type="scientific">Mycolicibacterium fluoranthenivorans</name>
    <dbReference type="NCBI Taxonomy" id="258505"/>
    <lineage>
        <taxon>Bacteria</taxon>
        <taxon>Bacillati</taxon>
        <taxon>Actinomycetota</taxon>
        <taxon>Actinomycetes</taxon>
        <taxon>Mycobacteriales</taxon>
        <taxon>Mycobacteriaceae</taxon>
        <taxon>Mycolicibacterium</taxon>
    </lineage>
</organism>
<accession>A0A7G8PG08</accession>
<dbReference type="SUPFAM" id="SSF53067">
    <property type="entry name" value="Actin-like ATPase domain"/>
    <property type="match status" value="1"/>
</dbReference>
<proteinExistence type="predicted"/>
<dbReference type="InterPro" id="IPR030994">
    <property type="entry name" value="DDR_dom"/>
</dbReference>
<feature type="domain" description="Diol dehydratase reactivase ATPase-like" evidence="1">
    <location>
        <begin position="19"/>
        <end position="218"/>
    </location>
</feature>
<evidence type="ECO:0000313" key="2">
    <source>
        <dbReference type="EMBL" id="QNJ93274.1"/>
    </source>
</evidence>
<dbReference type="EMBL" id="CP059894">
    <property type="protein sequence ID" value="QNJ93274.1"/>
    <property type="molecule type" value="Genomic_DNA"/>
</dbReference>
<reference evidence="2 3" key="1">
    <citation type="submission" date="2020-07" db="EMBL/GenBank/DDBJ databases">
        <title>Draft genome sequence of four isobutane-metabolizing strains capable of cometabolically degrading diverse ether contaminants.</title>
        <authorList>
            <person name="Chen W."/>
            <person name="Faulkner N."/>
            <person name="Smith C."/>
            <person name="Hyman M."/>
        </authorList>
    </citation>
    <scope>NUCLEOTIDE SEQUENCE [LARGE SCALE GENOMIC DNA]</scope>
    <source>
        <strain evidence="2 3">2A</strain>
    </source>
</reference>
<dbReference type="Gene3D" id="3.30.420.40">
    <property type="match status" value="2"/>
</dbReference>
<protein>
    <recommendedName>
        <fullName evidence="1">Diol dehydratase reactivase ATPase-like domain-containing protein</fullName>
    </recommendedName>
</protein>
<dbReference type="AlphaFoldDB" id="A0A7G8PG08"/>
<dbReference type="RefSeq" id="WP_187097403.1">
    <property type="nucleotide sequence ID" value="NZ_CP059894.1"/>
</dbReference>
<dbReference type="InterPro" id="IPR012340">
    <property type="entry name" value="NA-bd_OB-fold"/>
</dbReference>
<dbReference type="InterPro" id="IPR043129">
    <property type="entry name" value="ATPase_NBD"/>
</dbReference>
<dbReference type="Proteomes" id="UP000515498">
    <property type="component" value="Chromosome"/>
</dbReference>
<name>A0A7G8PG08_9MYCO</name>
<evidence type="ECO:0000313" key="3">
    <source>
        <dbReference type="Proteomes" id="UP000515498"/>
    </source>
</evidence>
<dbReference type="KEGG" id="mflu:HZU40_02560"/>
<dbReference type="Gene3D" id="2.40.50.140">
    <property type="entry name" value="Nucleic acid-binding proteins"/>
    <property type="match status" value="1"/>
</dbReference>
<gene>
    <name evidence="2" type="ORF">HZU40_02560</name>
</gene>